<reference evidence="2 3" key="1">
    <citation type="submission" date="2019-07" db="EMBL/GenBank/DDBJ databases">
        <title>Whole genome shotgun sequence of Segetibacter aerophilus NBRC 106135.</title>
        <authorList>
            <person name="Hosoyama A."/>
            <person name="Uohara A."/>
            <person name="Ohji S."/>
            <person name="Ichikawa N."/>
        </authorList>
    </citation>
    <scope>NUCLEOTIDE SEQUENCE [LARGE SCALE GENOMIC DNA]</scope>
    <source>
        <strain evidence="2 3">NBRC 106135</strain>
    </source>
</reference>
<feature type="transmembrane region" description="Helical" evidence="1">
    <location>
        <begin position="126"/>
        <end position="149"/>
    </location>
</feature>
<evidence type="ECO:0000256" key="1">
    <source>
        <dbReference type="SAM" id="Phobius"/>
    </source>
</evidence>
<accession>A0A512B6K3</accession>
<dbReference type="OrthoDB" id="513552at2"/>
<dbReference type="Pfam" id="PF13430">
    <property type="entry name" value="DUF4112"/>
    <property type="match status" value="1"/>
</dbReference>
<keyword evidence="1" id="KW-0812">Transmembrane</keyword>
<sequence>MREQLPTNNPQLRQLEFLARLMDNQFKVPGTNIRFGLDAIIGLIPGAGDLSTFGISTFMLFVMVKNGASGFVLARMILNVLIDTIIGSIPLVGDLFDVGFKSNTKNMRLMREHYVEGRHKGGAWKVILPVVIIFGALFAGVIWLIYIFVKYLYHQFS</sequence>
<dbReference type="RefSeq" id="WP_147201562.1">
    <property type="nucleotide sequence ID" value="NZ_BJYT01000001.1"/>
</dbReference>
<evidence type="ECO:0000313" key="3">
    <source>
        <dbReference type="Proteomes" id="UP000321513"/>
    </source>
</evidence>
<feature type="transmembrane region" description="Helical" evidence="1">
    <location>
        <begin position="76"/>
        <end position="96"/>
    </location>
</feature>
<name>A0A512B6K3_9BACT</name>
<dbReference type="InterPro" id="IPR025187">
    <property type="entry name" value="DUF4112"/>
</dbReference>
<keyword evidence="1" id="KW-1133">Transmembrane helix</keyword>
<gene>
    <name evidence="2" type="ORF">SAE01_00920</name>
</gene>
<evidence type="ECO:0000313" key="2">
    <source>
        <dbReference type="EMBL" id="GEO07596.1"/>
    </source>
</evidence>
<keyword evidence="1" id="KW-0472">Membrane</keyword>
<dbReference type="PANTHER" id="PTHR35519:SF2">
    <property type="entry name" value="PH DOMAIN PROTEIN"/>
    <property type="match status" value="1"/>
</dbReference>
<feature type="transmembrane region" description="Helical" evidence="1">
    <location>
        <begin position="39"/>
        <end position="64"/>
    </location>
</feature>
<proteinExistence type="predicted"/>
<dbReference type="Proteomes" id="UP000321513">
    <property type="component" value="Unassembled WGS sequence"/>
</dbReference>
<dbReference type="PANTHER" id="PTHR35519">
    <property type="entry name" value="MEMBRANE PROTEINS"/>
    <property type="match status" value="1"/>
</dbReference>
<evidence type="ECO:0008006" key="4">
    <source>
        <dbReference type="Google" id="ProtNLM"/>
    </source>
</evidence>
<organism evidence="2 3">
    <name type="scientific">Segetibacter aerophilus</name>
    <dbReference type="NCBI Taxonomy" id="670293"/>
    <lineage>
        <taxon>Bacteria</taxon>
        <taxon>Pseudomonadati</taxon>
        <taxon>Bacteroidota</taxon>
        <taxon>Chitinophagia</taxon>
        <taxon>Chitinophagales</taxon>
        <taxon>Chitinophagaceae</taxon>
        <taxon>Segetibacter</taxon>
    </lineage>
</organism>
<dbReference type="EMBL" id="BJYT01000001">
    <property type="protein sequence ID" value="GEO07596.1"/>
    <property type="molecule type" value="Genomic_DNA"/>
</dbReference>
<comment type="caution">
    <text evidence="2">The sequence shown here is derived from an EMBL/GenBank/DDBJ whole genome shotgun (WGS) entry which is preliminary data.</text>
</comment>
<keyword evidence="3" id="KW-1185">Reference proteome</keyword>
<dbReference type="AlphaFoldDB" id="A0A512B6K3"/>
<protein>
    <recommendedName>
        <fullName evidence="4">DUF4112 domain-containing protein</fullName>
    </recommendedName>
</protein>